<protein>
    <recommendedName>
        <fullName evidence="6">Coproporphyrinogen III oxidase</fullName>
        <ecNumber evidence="6">1.3.3.15</ecNumber>
    </recommendedName>
</protein>
<dbReference type="InterPro" id="IPR050464">
    <property type="entry name" value="Zeta_carotene_desat/Oxidored"/>
</dbReference>
<gene>
    <name evidence="8" type="primary">hemG</name>
    <name evidence="8" type="ORF">ENS64_18250</name>
</gene>
<dbReference type="EMBL" id="DSVQ01000019">
    <property type="protein sequence ID" value="HGT41193.1"/>
    <property type="molecule type" value="Genomic_DNA"/>
</dbReference>
<evidence type="ECO:0000256" key="1">
    <source>
        <dbReference type="ARBA" id="ARBA00001974"/>
    </source>
</evidence>
<dbReference type="PANTHER" id="PTHR42923">
    <property type="entry name" value="PROTOPORPHYRINOGEN OXIDASE"/>
    <property type="match status" value="1"/>
</dbReference>
<proteinExistence type="inferred from homology"/>
<name>A0A7C4LND6_9PLAN</name>
<dbReference type="InterPro" id="IPR004572">
    <property type="entry name" value="Protoporphyrinogen_oxidase"/>
</dbReference>
<comment type="catalytic activity">
    <reaction evidence="6">
        <text>coproporphyrinogen III + 3 O2 = coproporphyrin III + 3 H2O2</text>
        <dbReference type="Rhea" id="RHEA:43436"/>
        <dbReference type="ChEBI" id="CHEBI:15379"/>
        <dbReference type="ChEBI" id="CHEBI:16240"/>
        <dbReference type="ChEBI" id="CHEBI:57309"/>
        <dbReference type="ChEBI" id="CHEBI:131725"/>
        <dbReference type="EC" id="1.3.3.15"/>
    </reaction>
</comment>
<evidence type="ECO:0000256" key="3">
    <source>
        <dbReference type="ARBA" id="ARBA00022827"/>
    </source>
</evidence>
<dbReference type="InterPro" id="IPR036188">
    <property type="entry name" value="FAD/NAD-bd_sf"/>
</dbReference>
<evidence type="ECO:0000256" key="5">
    <source>
        <dbReference type="ARBA" id="ARBA00023133"/>
    </source>
</evidence>
<sequence length="493" mass="53315">MTHVAQPVRIGVIGGGLTGLAAAHRVGELSRERRLSVEVTLLEAGPRLGGLVGTVEQAGYLIDTGADSFITNKPGALELCRRLGLDHRLQATEPRYRGALVLRRGRPRPVPEGFQLLSPTALGPVLASPVLSPWGKLRLACEYFVPARRDETDESLASFVRRRFGREVLDRLVQPLVAGIYTSDPERLSLAATLPRFLDMERQYGSLLRAAWRTSASSNSHVAEDRTSSGARYGLFAGLQGGMQELVDALVRRVREWTTILQPAEVAAVIPRRTAPASLEYCLKLRAGSDVVVDAVLIALPTAKAAAVLETCDTALAAALRGIEYASSVIVVSGHALAEIEHPLNAFGLVIPHSERRRIIAVSFSSRKFPNRAPAGRVLLRTFVGGALQPELCELSDADLRQLVRDELRDTLGVGGVPDFMDVFRYPHSMPQYYVGHLQRVADIERLAAQHPHLALAGNAYRGVGVPDAIHSGECAAERILSESTSATIPVEG</sequence>
<comment type="similarity">
    <text evidence="6">Belongs to the protoporphyrinogen/coproporphyrinogen oxidase family. Coproporphyrinogen III oxidase subfamily.</text>
</comment>
<dbReference type="UniPathway" id="UPA00252"/>
<dbReference type="SUPFAM" id="SSF54373">
    <property type="entry name" value="FAD-linked reductases, C-terminal domain"/>
    <property type="match status" value="1"/>
</dbReference>
<dbReference type="GO" id="GO:0005737">
    <property type="term" value="C:cytoplasm"/>
    <property type="evidence" value="ECO:0007669"/>
    <property type="project" value="UniProtKB-SubCell"/>
</dbReference>
<evidence type="ECO:0000313" key="8">
    <source>
        <dbReference type="EMBL" id="HGT41193.1"/>
    </source>
</evidence>
<evidence type="ECO:0000256" key="2">
    <source>
        <dbReference type="ARBA" id="ARBA00022630"/>
    </source>
</evidence>
<dbReference type="GO" id="GO:0004729">
    <property type="term" value="F:oxygen-dependent protoporphyrinogen oxidase activity"/>
    <property type="evidence" value="ECO:0007669"/>
    <property type="project" value="UniProtKB-UniRule"/>
</dbReference>
<comment type="pathway">
    <text evidence="6">Porphyrin-containing compound metabolism; protoheme biosynthesis.</text>
</comment>
<dbReference type="SUPFAM" id="SSF51905">
    <property type="entry name" value="FAD/NAD(P)-binding domain"/>
    <property type="match status" value="1"/>
</dbReference>
<dbReference type="AlphaFoldDB" id="A0A7C4LND6"/>
<dbReference type="NCBIfam" id="TIGR00562">
    <property type="entry name" value="proto_IX_ox"/>
    <property type="match status" value="1"/>
</dbReference>
<comment type="cofactor">
    <cofactor evidence="1 6">
        <name>FAD</name>
        <dbReference type="ChEBI" id="CHEBI:57692"/>
    </cofactor>
</comment>
<feature type="domain" description="Amine oxidase" evidence="7">
    <location>
        <begin position="17"/>
        <end position="481"/>
    </location>
</feature>
<accession>A0A7C4LND6</accession>
<reference evidence="8" key="1">
    <citation type="journal article" date="2020" name="mSystems">
        <title>Genome- and Community-Level Interaction Insights into Carbon Utilization and Element Cycling Functions of Hydrothermarchaeota in Hydrothermal Sediment.</title>
        <authorList>
            <person name="Zhou Z."/>
            <person name="Liu Y."/>
            <person name="Xu W."/>
            <person name="Pan J."/>
            <person name="Luo Z.H."/>
            <person name="Li M."/>
        </authorList>
    </citation>
    <scope>NUCLEOTIDE SEQUENCE [LARGE SCALE GENOMIC DNA]</scope>
    <source>
        <strain evidence="8">SpSt-508</strain>
    </source>
</reference>
<dbReference type="InterPro" id="IPR002937">
    <property type="entry name" value="Amino_oxidase"/>
</dbReference>
<evidence type="ECO:0000256" key="6">
    <source>
        <dbReference type="RuleBase" id="RU364052"/>
    </source>
</evidence>
<organism evidence="8">
    <name type="scientific">Schlesneria paludicola</name>
    <dbReference type="NCBI Taxonomy" id="360056"/>
    <lineage>
        <taxon>Bacteria</taxon>
        <taxon>Pseudomonadati</taxon>
        <taxon>Planctomycetota</taxon>
        <taxon>Planctomycetia</taxon>
        <taxon>Planctomycetales</taxon>
        <taxon>Planctomycetaceae</taxon>
        <taxon>Schlesneria</taxon>
    </lineage>
</organism>
<evidence type="ECO:0000256" key="4">
    <source>
        <dbReference type="ARBA" id="ARBA00023002"/>
    </source>
</evidence>
<comment type="function">
    <text evidence="6">Involved in coproporphyrin-dependent heme b biosynthesis. Catalyzes the oxidation of coproporphyrinogen III to coproporphyrin III.</text>
</comment>
<dbReference type="EC" id="1.3.3.15" evidence="6"/>
<dbReference type="Gene3D" id="3.50.50.60">
    <property type="entry name" value="FAD/NAD(P)-binding domain"/>
    <property type="match status" value="1"/>
</dbReference>
<dbReference type="GO" id="GO:0006783">
    <property type="term" value="P:heme biosynthetic process"/>
    <property type="evidence" value="ECO:0007669"/>
    <property type="project" value="UniProtKB-UniRule"/>
</dbReference>
<keyword evidence="3 6" id="KW-0274">FAD</keyword>
<evidence type="ECO:0000259" key="7">
    <source>
        <dbReference type="Pfam" id="PF01593"/>
    </source>
</evidence>
<dbReference type="PANTHER" id="PTHR42923:SF3">
    <property type="entry name" value="PROTOPORPHYRINOGEN OXIDASE"/>
    <property type="match status" value="1"/>
</dbReference>
<comment type="caution">
    <text evidence="8">The sequence shown here is derived from an EMBL/GenBank/DDBJ whole genome shotgun (WGS) entry which is preliminary data.</text>
</comment>
<keyword evidence="4 6" id="KW-0560">Oxidoreductase</keyword>
<dbReference type="Gene3D" id="3.90.660.20">
    <property type="entry name" value="Protoporphyrinogen oxidase, mitochondrial, domain 2"/>
    <property type="match status" value="1"/>
</dbReference>
<keyword evidence="2 6" id="KW-0285">Flavoprotein</keyword>
<dbReference type="Pfam" id="PF01593">
    <property type="entry name" value="Amino_oxidase"/>
    <property type="match status" value="1"/>
</dbReference>
<keyword evidence="5 6" id="KW-0350">Heme biosynthesis</keyword>
<dbReference type="Gene3D" id="1.10.3110.10">
    <property type="entry name" value="protoporphyrinogen ix oxidase, domain 3"/>
    <property type="match status" value="1"/>
</dbReference>
<comment type="subcellular location">
    <subcellularLocation>
        <location evidence="6">Cytoplasm</location>
    </subcellularLocation>
</comment>
<keyword evidence="6" id="KW-0963">Cytoplasm</keyword>